<dbReference type="InterPro" id="IPR051910">
    <property type="entry name" value="ComF/GntX_DNA_util-trans"/>
</dbReference>
<dbReference type="SUPFAM" id="SSF53271">
    <property type="entry name" value="PRTase-like"/>
    <property type="match status" value="1"/>
</dbReference>
<evidence type="ECO:0000313" key="2">
    <source>
        <dbReference type="EMBL" id="WGZ92555.1"/>
    </source>
</evidence>
<dbReference type="PANTHER" id="PTHR47505">
    <property type="entry name" value="DNA UTILIZATION PROTEIN YHGH"/>
    <property type="match status" value="1"/>
</dbReference>
<reference evidence="2" key="2">
    <citation type="submission" date="2023-04" db="EMBL/GenBank/DDBJ databases">
        <authorList>
            <person name="Beletskiy A.V."/>
            <person name="Mardanov A.V."/>
            <person name="Ravin N.V."/>
        </authorList>
    </citation>
    <scope>NUCLEOTIDE SEQUENCE</scope>
    <source>
        <strain evidence="2">GKL-02</strain>
    </source>
</reference>
<dbReference type="Proteomes" id="UP001301326">
    <property type="component" value="Chromosome"/>
</dbReference>
<proteinExistence type="inferred from homology"/>
<organism evidence="2">
    <name type="scientific">Candidatus Thiothrix putei</name>
    <dbReference type="NCBI Taxonomy" id="3080811"/>
    <lineage>
        <taxon>Bacteria</taxon>
        <taxon>Pseudomonadati</taxon>
        <taxon>Pseudomonadota</taxon>
        <taxon>Gammaproteobacteria</taxon>
        <taxon>Thiotrichales</taxon>
        <taxon>Thiotrichaceae</taxon>
        <taxon>Thiothrix</taxon>
    </lineage>
</organism>
<dbReference type="AlphaFoldDB" id="A0AA95H913"/>
<accession>A0AA95H913</accession>
<reference evidence="2" key="1">
    <citation type="journal article" date="2023" name="Int. J. Mol. Sci.">
        <title>Metagenomics Revealed a New Genus 'Candidatus Thiocaldithrix dubininis' gen. nov., sp. nov. and a New Species 'Candidatus Thiothrix putei' sp. nov. in the Family Thiotrichaceae, Some Members of Which Have Traits of Both Na+- and H+-Motive Energetics.</title>
        <authorList>
            <person name="Ravin N.V."/>
            <person name="Muntyan M.S."/>
            <person name="Smolyakov D.D."/>
            <person name="Rudenko T.S."/>
            <person name="Beletsky A.V."/>
            <person name="Mardanov A.V."/>
            <person name="Grabovich M.Y."/>
        </authorList>
    </citation>
    <scope>NUCLEOTIDE SEQUENCE</scope>
    <source>
        <strain evidence="2">GKL-02</strain>
    </source>
</reference>
<evidence type="ECO:0000256" key="1">
    <source>
        <dbReference type="ARBA" id="ARBA00008007"/>
    </source>
</evidence>
<dbReference type="InterPro" id="IPR029057">
    <property type="entry name" value="PRTase-like"/>
</dbReference>
<comment type="similarity">
    <text evidence="1">Belongs to the ComF/GntX family.</text>
</comment>
<name>A0AA95H913_9GAMM</name>
<dbReference type="PANTHER" id="PTHR47505:SF1">
    <property type="entry name" value="DNA UTILIZATION PROTEIN YHGH"/>
    <property type="match status" value="1"/>
</dbReference>
<dbReference type="CDD" id="cd06223">
    <property type="entry name" value="PRTases_typeI"/>
    <property type="match status" value="1"/>
</dbReference>
<dbReference type="InterPro" id="IPR000836">
    <property type="entry name" value="PRTase_dom"/>
</dbReference>
<dbReference type="Gene3D" id="3.40.50.2020">
    <property type="match status" value="1"/>
</dbReference>
<gene>
    <name evidence="2" type="ORF">QJT81_11795</name>
</gene>
<dbReference type="KEGG" id="tput:QJT81_11795"/>
<protein>
    <submittedName>
        <fullName evidence="2">ComF family protein</fullName>
    </submittedName>
</protein>
<sequence length="192" mass="21453">MTIELKGNWKRGFAYDVHTLDSVYMGVDEHGHDSWQTTRSEMGELLYRLKYQGDASVVGQIVDILGKYKGLETMDAIIPVPSTNKQRKIQPVLVIAQALAKRINVPVLDNALQKQTGGQELKNVDDPQERQALLKTSLTLNPNANLAGKNILLLDDLYRSGSTLTVATDILYQQANVKNVFVLVMTKTRSKR</sequence>
<dbReference type="EMBL" id="CP124756">
    <property type="protein sequence ID" value="WGZ92555.1"/>
    <property type="molecule type" value="Genomic_DNA"/>
</dbReference>